<reference evidence="2" key="1">
    <citation type="journal article" date="2013" name="Ind. Biotechnol.">
        <title>Comparative genomics analysis of Trichoderma reesei strains.</title>
        <authorList>
            <person name="Koike H."/>
            <person name="Aerts A."/>
            <person name="LaButti K."/>
            <person name="Grigoriev I.V."/>
            <person name="Baker S.E."/>
        </authorList>
    </citation>
    <scope>NUCLEOTIDE SEQUENCE [LARGE SCALE GENOMIC DNA]</scope>
    <source>
        <strain evidence="2">ATCC 56765 / BCRC 32924 / NRRL 11460 / Rut C-30</strain>
    </source>
</reference>
<organism evidence="1 2">
    <name type="scientific">Hypocrea jecorina (strain ATCC 56765 / BCRC 32924 / NRRL 11460 / Rut C-30)</name>
    <name type="common">Trichoderma reesei</name>
    <dbReference type="NCBI Taxonomy" id="1344414"/>
    <lineage>
        <taxon>Eukaryota</taxon>
        <taxon>Fungi</taxon>
        <taxon>Dikarya</taxon>
        <taxon>Ascomycota</taxon>
        <taxon>Pezizomycotina</taxon>
        <taxon>Sordariomycetes</taxon>
        <taxon>Hypocreomycetidae</taxon>
        <taxon>Hypocreales</taxon>
        <taxon>Hypocreaceae</taxon>
        <taxon>Trichoderma</taxon>
    </lineage>
</organism>
<dbReference type="KEGG" id="trr:M419DRAFT_85388"/>
<protein>
    <submittedName>
        <fullName evidence="1">Uncharacterized protein</fullName>
    </submittedName>
</protein>
<dbReference type="AlphaFoldDB" id="A0A024S3N6"/>
<proteinExistence type="predicted"/>
<dbReference type="HOGENOM" id="CLU_1027412_0_0_1"/>
<gene>
    <name evidence="1" type="ORF">M419DRAFT_85388</name>
</gene>
<dbReference type="Proteomes" id="UP000024376">
    <property type="component" value="Unassembled WGS sequence"/>
</dbReference>
<evidence type="ECO:0000313" key="2">
    <source>
        <dbReference type="Proteomes" id="UP000024376"/>
    </source>
</evidence>
<name>A0A024S3N6_HYPJR</name>
<sequence>MSDAPELMHRHHRSRSRVLELRVRFVRVVAQRRMRHPDGCCRRCCCCCKMHIRVVWDTLPADKYSSDHCSMECMCKPCFMSSIPEQKSCEMGSLACLYEKVILTSRMSRWMRGYGKHKSRSEADEGRGLELAPLTAWKHSTTYRMRRAVRVRCPRRPVFVTARNWGCDIAREVVRHDETETDPQKLAIKTFSRLRETSKGGTEQQSSQLSQQTSWVHALLHHAPHTVLSIVQRRQYQLASRKWRPDIRLGRYQGVTYESVGPDSVCLFLLK</sequence>
<accession>A0A024S3N6</accession>
<dbReference type="EMBL" id="KI911155">
    <property type="protein sequence ID" value="ETR99702.1"/>
    <property type="molecule type" value="Genomic_DNA"/>
</dbReference>
<evidence type="ECO:0000313" key="1">
    <source>
        <dbReference type="EMBL" id="ETR99702.1"/>
    </source>
</evidence>